<dbReference type="EMBL" id="JAJGCB010000007">
    <property type="protein sequence ID" value="KAJ8991698.1"/>
    <property type="molecule type" value="Genomic_DNA"/>
</dbReference>
<dbReference type="Proteomes" id="UP001161757">
    <property type="component" value="Unassembled WGS sequence"/>
</dbReference>
<evidence type="ECO:0000313" key="3">
    <source>
        <dbReference type="Proteomes" id="UP001161757"/>
    </source>
</evidence>
<gene>
    <name evidence="2" type="ORF">HRR80_004319</name>
</gene>
<keyword evidence="1" id="KW-0812">Transmembrane</keyword>
<dbReference type="AlphaFoldDB" id="A0AAN6EUS6"/>
<accession>A0AAN6EUS6</accession>
<keyword evidence="1" id="KW-1133">Transmembrane helix</keyword>
<keyword evidence="1" id="KW-0472">Membrane</keyword>
<proteinExistence type="predicted"/>
<feature type="transmembrane region" description="Helical" evidence="1">
    <location>
        <begin position="81"/>
        <end position="101"/>
    </location>
</feature>
<evidence type="ECO:0000256" key="1">
    <source>
        <dbReference type="SAM" id="Phobius"/>
    </source>
</evidence>
<evidence type="ECO:0000313" key="2">
    <source>
        <dbReference type="EMBL" id="KAJ8991698.1"/>
    </source>
</evidence>
<comment type="caution">
    <text evidence="2">The sequence shown here is derived from an EMBL/GenBank/DDBJ whole genome shotgun (WGS) entry which is preliminary data.</text>
</comment>
<organism evidence="2 3">
    <name type="scientific">Exophiala dermatitidis</name>
    <name type="common">Black yeast-like fungus</name>
    <name type="synonym">Wangiella dermatitidis</name>
    <dbReference type="NCBI Taxonomy" id="5970"/>
    <lineage>
        <taxon>Eukaryota</taxon>
        <taxon>Fungi</taxon>
        <taxon>Dikarya</taxon>
        <taxon>Ascomycota</taxon>
        <taxon>Pezizomycotina</taxon>
        <taxon>Eurotiomycetes</taxon>
        <taxon>Chaetothyriomycetidae</taxon>
        <taxon>Chaetothyriales</taxon>
        <taxon>Herpotrichiellaceae</taxon>
        <taxon>Exophiala</taxon>
    </lineage>
</organism>
<name>A0AAN6EUS6_EXODE</name>
<reference evidence="2" key="1">
    <citation type="submission" date="2023-01" db="EMBL/GenBank/DDBJ databases">
        <title>Exophiala dermititidis isolated from Cystic Fibrosis Patient.</title>
        <authorList>
            <person name="Kurbessoian T."/>
            <person name="Crocker A."/>
            <person name="Murante D."/>
            <person name="Hogan D.A."/>
            <person name="Stajich J.E."/>
        </authorList>
    </citation>
    <scope>NUCLEOTIDE SEQUENCE</scope>
    <source>
        <strain evidence="2">Ex8</strain>
    </source>
</reference>
<sequence>MIISTAGHRTAFPDPQPARWTCRKFAAQSRHTNKTCIILFISVWFLGNPTLDLEASFWYPCGDGATSWSNVTPRCSSFRDFWAAGYCLSICLSVSFCLLGLCAERTGKIRTCAALEEYYQVKWSWKDVRTQ</sequence>
<protein>
    <submittedName>
        <fullName evidence="2">Uncharacterized protein</fullName>
    </submittedName>
</protein>